<evidence type="ECO:0000313" key="1">
    <source>
        <dbReference type="EMBL" id="KAJ1891691.1"/>
    </source>
</evidence>
<gene>
    <name evidence="1" type="ORF">LPJ66_006777</name>
</gene>
<sequence length="416" mass="44231">MAKRARLDDDSSNVNNEHIGQPQEIIIDCQLIQDKKEIALPSGIGAISAIATWTRSHSCAASAGVGIDVGSSQRRAAGVAVGTDTGYTALIRDDGSTVTLENSGSPTIQRLLVKDPAMASGAKYLIPDVVSGDSEGRVSVYKNGRMISRNTLSAPVSAIAEDCNPHTQRSFIVGDMSGSVTTCHAQDILWRAQVYYPKQSSGRDSSAVGTGLESENSLEQGISSVCSVRFPDDFGILTSYVLAASGGNSIQILSRGHPVLSVPVSAPCNCMCSGDFVSQKYRDAKYATAADPSTSTQAMFGDDAGRLLVFDNFEMIPYAQVDYPVTSIATIPLRALVNVDGPDVVVCATRSNVVYVLHAKKIVCTFTADFWPVAVDVILPSCSEMRPAIVIAENRVIENRKTAGFLHRFSLGLNVA</sequence>
<evidence type="ECO:0000313" key="2">
    <source>
        <dbReference type="Proteomes" id="UP001150581"/>
    </source>
</evidence>
<reference evidence="1" key="1">
    <citation type="submission" date="2022-07" db="EMBL/GenBank/DDBJ databases">
        <title>Phylogenomic reconstructions and comparative analyses of Kickxellomycotina fungi.</title>
        <authorList>
            <person name="Reynolds N.K."/>
            <person name="Stajich J.E."/>
            <person name="Barry K."/>
            <person name="Grigoriev I.V."/>
            <person name="Crous P."/>
            <person name="Smith M.E."/>
        </authorList>
    </citation>
    <scope>NUCLEOTIDE SEQUENCE</scope>
    <source>
        <strain evidence="1">Benny 63K</strain>
    </source>
</reference>
<dbReference type="Proteomes" id="UP001150581">
    <property type="component" value="Unassembled WGS sequence"/>
</dbReference>
<dbReference type="EMBL" id="JANBPG010001118">
    <property type="protein sequence ID" value="KAJ1891691.1"/>
    <property type="molecule type" value="Genomic_DNA"/>
</dbReference>
<comment type="caution">
    <text evidence="1">The sequence shown here is derived from an EMBL/GenBank/DDBJ whole genome shotgun (WGS) entry which is preliminary data.</text>
</comment>
<protein>
    <submittedName>
        <fullName evidence="1">Uncharacterized protein</fullName>
    </submittedName>
</protein>
<proteinExistence type="predicted"/>
<accession>A0ACC1IAQ4</accession>
<organism evidence="1 2">
    <name type="scientific">Kickxella alabastrina</name>
    <dbReference type="NCBI Taxonomy" id="61397"/>
    <lineage>
        <taxon>Eukaryota</taxon>
        <taxon>Fungi</taxon>
        <taxon>Fungi incertae sedis</taxon>
        <taxon>Zoopagomycota</taxon>
        <taxon>Kickxellomycotina</taxon>
        <taxon>Kickxellomycetes</taxon>
        <taxon>Kickxellales</taxon>
        <taxon>Kickxellaceae</taxon>
        <taxon>Kickxella</taxon>
    </lineage>
</organism>
<keyword evidence="2" id="KW-1185">Reference proteome</keyword>
<name>A0ACC1IAQ4_9FUNG</name>